<keyword evidence="2 6" id="KW-0889">Transcription antitermination</keyword>
<dbReference type="AlphaFoldDB" id="A0A239PPM5"/>
<sequence>MTQGAMTMSDADHRKRSQARLAAVQALYQMEASGAGVESVVLEFRTHRLGAEIDGASLREADPDFFAEIVRGAVEAQRRIDPFIARCLAQGWTLARLDATARAILRAAFYEIMKRPDIPCRAAIDEYVSIANAFFDGAEPKFINAVLDRAAREARPDEFAESA</sequence>
<evidence type="ECO:0000256" key="1">
    <source>
        <dbReference type="ARBA" id="ARBA00005952"/>
    </source>
</evidence>
<organism evidence="8 9">
    <name type="scientific">Amphiplicatus metriothermophilus</name>
    <dbReference type="NCBI Taxonomy" id="1519374"/>
    <lineage>
        <taxon>Bacteria</taxon>
        <taxon>Pseudomonadati</taxon>
        <taxon>Pseudomonadota</taxon>
        <taxon>Alphaproteobacteria</taxon>
        <taxon>Parvularculales</taxon>
        <taxon>Parvularculaceae</taxon>
        <taxon>Amphiplicatus</taxon>
    </lineage>
</organism>
<keyword evidence="4 6" id="KW-0805">Transcription regulation</keyword>
<dbReference type="EMBL" id="FZQA01000002">
    <property type="protein sequence ID" value="SNT72003.1"/>
    <property type="molecule type" value="Genomic_DNA"/>
</dbReference>
<accession>A0A239PPM5</accession>
<dbReference type="HAMAP" id="MF_00073">
    <property type="entry name" value="NusB"/>
    <property type="match status" value="1"/>
</dbReference>
<evidence type="ECO:0000256" key="6">
    <source>
        <dbReference type="HAMAP-Rule" id="MF_00073"/>
    </source>
</evidence>
<dbReference type="SUPFAM" id="SSF48013">
    <property type="entry name" value="NusB-like"/>
    <property type="match status" value="1"/>
</dbReference>
<name>A0A239PPM5_9PROT</name>
<dbReference type="Proteomes" id="UP000198346">
    <property type="component" value="Unassembled WGS sequence"/>
</dbReference>
<dbReference type="PANTHER" id="PTHR11078">
    <property type="entry name" value="N UTILIZATION SUBSTANCE PROTEIN B-RELATED"/>
    <property type="match status" value="1"/>
</dbReference>
<comment type="function">
    <text evidence="6">Involved in transcription antitermination. Required for transcription of ribosomal RNA (rRNA) genes. Binds specifically to the boxA antiterminator sequence of the ribosomal RNA (rrn) operons.</text>
</comment>
<evidence type="ECO:0000256" key="2">
    <source>
        <dbReference type="ARBA" id="ARBA00022814"/>
    </source>
</evidence>
<dbReference type="NCBIfam" id="TIGR01951">
    <property type="entry name" value="nusB"/>
    <property type="match status" value="1"/>
</dbReference>
<dbReference type="PANTHER" id="PTHR11078:SF3">
    <property type="entry name" value="ANTITERMINATION NUSB DOMAIN-CONTAINING PROTEIN"/>
    <property type="match status" value="1"/>
</dbReference>
<evidence type="ECO:0000259" key="7">
    <source>
        <dbReference type="Pfam" id="PF01029"/>
    </source>
</evidence>
<keyword evidence="5 6" id="KW-0804">Transcription</keyword>
<gene>
    <name evidence="6" type="primary">nusB</name>
    <name evidence="8" type="ORF">SAMN06297382_1025</name>
</gene>
<evidence type="ECO:0000256" key="3">
    <source>
        <dbReference type="ARBA" id="ARBA00022884"/>
    </source>
</evidence>
<dbReference type="Gene3D" id="1.10.940.10">
    <property type="entry name" value="NusB-like"/>
    <property type="match status" value="1"/>
</dbReference>
<evidence type="ECO:0000313" key="8">
    <source>
        <dbReference type="EMBL" id="SNT72003.1"/>
    </source>
</evidence>
<keyword evidence="3 6" id="KW-0694">RNA-binding</keyword>
<reference evidence="8 9" key="1">
    <citation type="submission" date="2017-07" db="EMBL/GenBank/DDBJ databases">
        <authorList>
            <person name="Sun Z.S."/>
            <person name="Albrecht U."/>
            <person name="Echele G."/>
            <person name="Lee C.C."/>
        </authorList>
    </citation>
    <scope>NUCLEOTIDE SEQUENCE [LARGE SCALE GENOMIC DNA]</scope>
    <source>
        <strain evidence="8 9">CGMCC 1.12710</strain>
    </source>
</reference>
<comment type="similarity">
    <text evidence="1 6">Belongs to the NusB family.</text>
</comment>
<dbReference type="InterPro" id="IPR035926">
    <property type="entry name" value="NusB-like_sf"/>
</dbReference>
<evidence type="ECO:0000256" key="4">
    <source>
        <dbReference type="ARBA" id="ARBA00023015"/>
    </source>
</evidence>
<keyword evidence="9" id="KW-1185">Reference proteome</keyword>
<dbReference type="GO" id="GO:0005829">
    <property type="term" value="C:cytosol"/>
    <property type="evidence" value="ECO:0007669"/>
    <property type="project" value="TreeGrafter"/>
</dbReference>
<dbReference type="InterPro" id="IPR011605">
    <property type="entry name" value="NusB_fam"/>
</dbReference>
<evidence type="ECO:0000313" key="9">
    <source>
        <dbReference type="Proteomes" id="UP000198346"/>
    </source>
</evidence>
<dbReference type="GO" id="GO:0006353">
    <property type="term" value="P:DNA-templated transcription termination"/>
    <property type="evidence" value="ECO:0007669"/>
    <property type="project" value="UniProtKB-UniRule"/>
</dbReference>
<dbReference type="GO" id="GO:0003723">
    <property type="term" value="F:RNA binding"/>
    <property type="evidence" value="ECO:0007669"/>
    <property type="project" value="UniProtKB-UniRule"/>
</dbReference>
<protein>
    <recommendedName>
        <fullName evidence="6">Transcription antitermination protein NusB</fullName>
    </recommendedName>
    <alternativeName>
        <fullName evidence="6">Antitermination factor NusB</fullName>
    </alternativeName>
</protein>
<feature type="domain" description="NusB/RsmB/TIM44" evidence="7">
    <location>
        <begin position="18"/>
        <end position="152"/>
    </location>
</feature>
<dbReference type="GO" id="GO:0031564">
    <property type="term" value="P:transcription antitermination"/>
    <property type="evidence" value="ECO:0007669"/>
    <property type="project" value="UniProtKB-KW"/>
</dbReference>
<dbReference type="Pfam" id="PF01029">
    <property type="entry name" value="NusB"/>
    <property type="match status" value="1"/>
</dbReference>
<evidence type="ECO:0000256" key="5">
    <source>
        <dbReference type="ARBA" id="ARBA00023163"/>
    </source>
</evidence>
<proteinExistence type="inferred from homology"/>
<dbReference type="InterPro" id="IPR006027">
    <property type="entry name" value="NusB_RsmB_TIM44"/>
</dbReference>